<dbReference type="EMBL" id="JAJOMB010000001">
    <property type="protein sequence ID" value="MCD5309349.1"/>
    <property type="molecule type" value="Genomic_DNA"/>
</dbReference>
<dbReference type="RefSeq" id="WP_231438277.1">
    <property type="nucleotide sequence ID" value="NZ_JAJOMB010000001.1"/>
</dbReference>
<sequence>MAKTRQYAPFIAGAGIALLVGGVAANLVLKDGTEQVSAGLVSVSTSTPGTASEPKTSAASAEAENASVKPVTSVLGSDEVVAGVALAEYQPLAEPFPIPVKDCDPRGTYQEVANCHLADAVKVDGQINRLQEIHYLAVTSDAERQELRTENQAWLDEREVRVDKIGLNSDLPEDEAIVKSAALFLKISEERLAALQPG</sequence>
<evidence type="ECO:0000313" key="3">
    <source>
        <dbReference type="Proteomes" id="UP001138997"/>
    </source>
</evidence>
<gene>
    <name evidence="2" type="ORF">LR394_00445</name>
</gene>
<comment type="caution">
    <text evidence="2">The sequence shown here is derived from an EMBL/GenBank/DDBJ whole genome shotgun (WGS) entry which is preliminary data.</text>
</comment>
<name>A0A9X1N8Y9_9ACTN</name>
<keyword evidence="3" id="KW-1185">Reference proteome</keyword>
<evidence type="ECO:0000256" key="1">
    <source>
        <dbReference type="SAM" id="MobiDB-lite"/>
    </source>
</evidence>
<organism evidence="2 3">
    <name type="scientific">Kineosporia babensis</name>
    <dbReference type="NCBI Taxonomy" id="499548"/>
    <lineage>
        <taxon>Bacteria</taxon>
        <taxon>Bacillati</taxon>
        <taxon>Actinomycetota</taxon>
        <taxon>Actinomycetes</taxon>
        <taxon>Kineosporiales</taxon>
        <taxon>Kineosporiaceae</taxon>
        <taxon>Kineosporia</taxon>
    </lineage>
</organism>
<dbReference type="AlphaFoldDB" id="A0A9X1N8Y9"/>
<dbReference type="Proteomes" id="UP001138997">
    <property type="component" value="Unassembled WGS sequence"/>
</dbReference>
<protein>
    <submittedName>
        <fullName evidence="2">Uncharacterized protein</fullName>
    </submittedName>
</protein>
<evidence type="ECO:0000313" key="2">
    <source>
        <dbReference type="EMBL" id="MCD5309349.1"/>
    </source>
</evidence>
<proteinExistence type="predicted"/>
<feature type="region of interest" description="Disordered" evidence="1">
    <location>
        <begin position="43"/>
        <end position="64"/>
    </location>
</feature>
<reference evidence="2" key="1">
    <citation type="submission" date="2021-11" db="EMBL/GenBank/DDBJ databases">
        <title>Streptomyces corallinus and Kineosporia corallina sp. nov., two new coral-derived marine actinobacteria.</title>
        <authorList>
            <person name="Buangrab K."/>
            <person name="Sutthacheep M."/>
            <person name="Yeemin T."/>
            <person name="Harunari E."/>
            <person name="Igarashi Y."/>
            <person name="Sripreechasak P."/>
            <person name="Kanchanasin P."/>
            <person name="Tanasupawat S."/>
            <person name="Phongsopitanun W."/>
        </authorList>
    </citation>
    <scope>NUCLEOTIDE SEQUENCE</scope>
    <source>
        <strain evidence="2">JCM 31032</strain>
    </source>
</reference>
<accession>A0A9X1N8Y9</accession>
<feature type="compositionally biased region" description="Polar residues" evidence="1">
    <location>
        <begin position="43"/>
        <end position="55"/>
    </location>
</feature>